<accession>A0A811VAV6</accession>
<reference evidence="1" key="1">
    <citation type="submission" date="2020-11" db="EMBL/GenBank/DDBJ databases">
        <authorList>
            <person name="Whitehead M."/>
        </authorList>
    </citation>
    <scope>NUCLEOTIDE SEQUENCE</scope>
    <source>
        <strain evidence="1">EGII</strain>
    </source>
</reference>
<name>A0A811VAV6_CERCA</name>
<dbReference type="AlphaFoldDB" id="A0A811VAV6"/>
<gene>
    <name evidence="1" type="ORF">CCAP1982_LOCUS20609</name>
</gene>
<evidence type="ECO:0000313" key="1">
    <source>
        <dbReference type="EMBL" id="CAD7012526.1"/>
    </source>
</evidence>
<organism evidence="1 2">
    <name type="scientific">Ceratitis capitata</name>
    <name type="common">Mediterranean fruit fly</name>
    <name type="synonym">Tephritis capitata</name>
    <dbReference type="NCBI Taxonomy" id="7213"/>
    <lineage>
        <taxon>Eukaryota</taxon>
        <taxon>Metazoa</taxon>
        <taxon>Ecdysozoa</taxon>
        <taxon>Arthropoda</taxon>
        <taxon>Hexapoda</taxon>
        <taxon>Insecta</taxon>
        <taxon>Pterygota</taxon>
        <taxon>Neoptera</taxon>
        <taxon>Endopterygota</taxon>
        <taxon>Diptera</taxon>
        <taxon>Brachycera</taxon>
        <taxon>Muscomorpha</taxon>
        <taxon>Tephritoidea</taxon>
        <taxon>Tephritidae</taxon>
        <taxon>Ceratitis</taxon>
        <taxon>Ceratitis</taxon>
    </lineage>
</organism>
<keyword evidence="2" id="KW-1185">Reference proteome</keyword>
<sequence length="167" mass="18872">MLYFRELNTIDFNSATPKYDPRVLKFPSLLSSCFTKELDFGFGCGKGNFSRIARDPSIKNQESMELMKVGIQKAIGLPVKIGFWQVEVHGAFYLTFLSSTFLSYLPIVFNFQRSFCQVIATNHLKNDLTSTYHKAAFTSCSAFLLKSPLITVFVHHPSLSVPLKVTQ</sequence>
<comment type="caution">
    <text evidence="1">The sequence shown here is derived from an EMBL/GenBank/DDBJ whole genome shotgun (WGS) entry which is preliminary data.</text>
</comment>
<dbReference type="Proteomes" id="UP000606786">
    <property type="component" value="Unassembled WGS sequence"/>
</dbReference>
<evidence type="ECO:0000313" key="2">
    <source>
        <dbReference type="Proteomes" id="UP000606786"/>
    </source>
</evidence>
<proteinExistence type="predicted"/>
<dbReference type="EMBL" id="CAJHJT010000056">
    <property type="protein sequence ID" value="CAD7012526.1"/>
    <property type="molecule type" value="Genomic_DNA"/>
</dbReference>
<protein>
    <submittedName>
        <fullName evidence="1">(Mediterranean fruit fly) hypothetical protein</fullName>
    </submittedName>
</protein>